<protein>
    <submittedName>
        <fullName evidence="1">Uncharacterized protein</fullName>
    </submittedName>
</protein>
<accession>A0A6H5HSI9</accession>
<dbReference type="AlphaFoldDB" id="A0A6H5HSI9"/>
<evidence type="ECO:0000313" key="1">
    <source>
        <dbReference type="EMBL" id="CAB0017859.1"/>
    </source>
</evidence>
<dbReference type="Proteomes" id="UP000479000">
    <property type="component" value="Unassembled WGS sequence"/>
</dbReference>
<dbReference type="EMBL" id="CADCXU010032018">
    <property type="protein sequence ID" value="CAB0017859.1"/>
    <property type="molecule type" value="Genomic_DNA"/>
</dbReference>
<feature type="non-terminal residue" evidence="1">
    <location>
        <position position="65"/>
    </location>
</feature>
<reference evidence="1 2" key="1">
    <citation type="submission" date="2020-02" db="EMBL/GenBank/DDBJ databases">
        <authorList>
            <person name="Ferguson B K."/>
        </authorList>
    </citation>
    <scope>NUCLEOTIDE SEQUENCE [LARGE SCALE GENOMIC DNA]</scope>
</reference>
<proteinExistence type="predicted"/>
<evidence type="ECO:0000313" key="2">
    <source>
        <dbReference type="Proteomes" id="UP000479000"/>
    </source>
</evidence>
<keyword evidence="2" id="KW-1185">Reference proteome</keyword>
<sequence length="65" mass="7660">MPFHRFVPFFSRSTAFPVFPIQPERKSLFVYIKWDIFLRLFKKGDPGPSSPLLHFLPRVPAAEVR</sequence>
<gene>
    <name evidence="1" type="ORF">NTEN_LOCUS21786</name>
</gene>
<name>A0A6H5HSI9_9HEMI</name>
<organism evidence="1 2">
    <name type="scientific">Nesidiocoris tenuis</name>
    <dbReference type="NCBI Taxonomy" id="355587"/>
    <lineage>
        <taxon>Eukaryota</taxon>
        <taxon>Metazoa</taxon>
        <taxon>Ecdysozoa</taxon>
        <taxon>Arthropoda</taxon>
        <taxon>Hexapoda</taxon>
        <taxon>Insecta</taxon>
        <taxon>Pterygota</taxon>
        <taxon>Neoptera</taxon>
        <taxon>Paraneoptera</taxon>
        <taxon>Hemiptera</taxon>
        <taxon>Heteroptera</taxon>
        <taxon>Panheteroptera</taxon>
        <taxon>Cimicomorpha</taxon>
        <taxon>Miridae</taxon>
        <taxon>Dicyphina</taxon>
        <taxon>Nesidiocoris</taxon>
    </lineage>
</organism>